<sequence>DCSITIPRSVTQSKIRNRTQLGQYAILDEATSLVPEEMEGKMMQHATRLGITLLTVSHRPSLWKYHSLILSYDGMGGYVFTKLDAEKRLALQEEKQALEAKLLEIPKLAARLEELKKLAENR</sequence>
<dbReference type="InterPro" id="IPR050835">
    <property type="entry name" value="ABC_transporter_sub-D"/>
</dbReference>
<comment type="caution">
    <text evidence="5">The sequence shown here is derived from an EMBL/GenBank/DDBJ whole genome shotgun (WGS) entry which is preliminary data.</text>
</comment>
<dbReference type="GO" id="GO:0006635">
    <property type="term" value="P:fatty acid beta-oxidation"/>
    <property type="evidence" value="ECO:0007669"/>
    <property type="project" value="TreeGrafter"/>
</dbReference>
<evidence type="ECO:0000256" key="3">
    <source>
        <dbReference type="ARBA" id="ARBA00022989"/>
    </source>
</evidence>
<keyword evidence="3" id="KW-1133">Transmembrane helix</keyword>
<dbReference type="SUPFAM" id="SSF52540">
    <property type="entry name" value="P-loop containing nucleoside triphosphate hydrolases"/>
    <property type="match status" value="1"/>
</dbReference>
<feature type="non-terminal residue" evidence="5">
    <location>
        <position position="122"/>
    </location>
</feature>
<dbReference type="PANTHER" id="PTHR11384:SF69">
    <property type="entry name" value="PEROXISOMAL LONG-CHAIN FATTY ACID IMPORT PROTEIN 1"/>
    <property type="match status" value="1"/>
</dbReference>
<evidence type="ECO:0000313" key="5">
    <source>
        <dbReference type="EMBL" id="CAK5265271.1"/>
    </source>
</evidence>
<proteinExistence type="predicted"/>
<name>A0AAD2JWM8_9AGAR</name>
<dbReference type="EMBL" id="CAVNYO010000083">
    <property type="protein sequence ID" value="CAK5265271.1"/>
    <property type="molecule type" value="Genomic_DNA"/>
</dbReference>
<dbReference type="GO" id="GO:0005524">
    <property type="term" value="F:ATP binding"/>
    <property type="evidence" value="ECO:0007669"/>
    <property type="project" value="TreeGrafter"/>
</dbReference>
<reference evidence="5" key="1">
    <citation type="submission" date="2023-11" db="EMBL/GenBank/DDBJ databases">
        <authorList>
            <person name="De Vega J J."/>
            <person name="De Vega J J."/>
        </authorList>
    </citation>
    <scope>NUCLEOTIDE SEQUENCE</scope>
</reference>
<dbReference type="GO" id="GO:0005778">
    <property type="term" value="C:peroxisomal membrane"/>
    <property type="evidence" value="ECO:0007669"/>
    <property type="project" value="TreeGrafter"/>
</dbReference>
<dbReference type="InterPro" id="IPR027417">
    <property type="entry name" value="P-loop_NTPase"/>
</dbReference>
<gene>
    <name evidence="5" type="ORF">MYCIT1_LOCUS6108</name>
</gene>
<keyword evidence="1" id="KW-0813">Transport</keyword>
<dbReference type="GO" id="GO:0007031">
    <property type="term" value="P:peroxisome organization"/>
    <property type="evidence" value="ECO:0007669"/>
    <property type="project" value="TreeGrafter"/>
</dbReference>
<dbReference type="GO" id="GO:0005324">
    <property type="term" value="F:long-chain fatty acid transmembrane transporter activity"/>
    <property type="evidence" value="ECO:0007669"/>
    <property type="project" value="TreeGrafter"/>
</dbReference>
<dbReference type="PANTHER" id="PTHR11384">
    <property type="entry name" value="ATP-BINDING CASSETTE, SUB-FAMILY D MEMBER"/>
    <property type="match status" value="1"/>
</dbReference>
<protein>
    <recommendedName>
        <fullName evidence="7">ABC transporter domain-containing protein</fullName>
    </recommendedName>
</protein>
<dbReference type="GO" id="GO:0042626">
    <property type="term" value="F:ATPase-coupled transmembrane transporter activity"/>
    <property type="evidence" value="ECO:0007669"/>
    <property type="project" value="TreeGrafter"/>
</dbReference>
<accession>A0AAD2JWM8</accession>
<dbReference type="GO" id="GO:0015910">
    <property type="term" value="P:long-chain fatty acid import into peroxisome"/>
    <property type="evidence" value="ECO:0007669"/>
    <property type="project" value="TreeGrafter"/>
</dbReference>
<evidence type="ECO:0000256" key="4">
    <source>
        <dbReference type="ARBA" id="ARBA00023136"/>
    </source>
</evidence>
<evidence type="ECO:0000313" key="6">
    <source>
        <dbReference type="Proteomes" id="UP001295794"/>
    </source>
</evidence>
<dbReference type="Proteomes" id="UP001295794">
    <property type="component" value="Unassembled WGS sequence"/>
</dbReference>
<evidence type="ECO:0008006" key="7">
    <source>
        <dbReference type="Google" id="ProtNLM"/>
    </source>
</evidence>
<dbReference type="AlphaFoldDB" id="A0AAD2JWM8"/>
<keyword evidence="4" id="KW-0472">Membrane</keyword>
<keyword evidence="2" id="KW-0812">Transmembrane</keyword>
<evidence type="ECO:0000256" key="2">
    <source>
        <dbReference type="ARBA" id="ARBA00022692"/>
    </source>
</evidence>
<dbReference type="GO" id="GO:0042760">
    <property type="term" value="P:very long-chain fatty acid catabolic process"/>
    <property type="evidence" value="ECO:0007669"/>
    <property type="project" value="TreeGrafter"/>
</dbReference>
<evidence type="ECO:0000256" key="1">
    <source>
        <dbReference type="ARBA" id="ARBA00022448"/>
    </source>
</evidence>
<keyword evidence="6" id="KW-1185">Reference proteome</keyword>
<organism evidence="5 6">
    <name type="scientific">Mycena citricolor</name>
    <dbReference type="NCBI Taxonomy" id="2018698"/>
    <lineage>
        <taxon>Eukaryota</taxon>
        <taxon>Fungi</taxon>
        <taxon>Dikarya</taxon>
        <taxon>Basidiomycota</taxon>
        <taxon>Agaricomycotina</taxon>
        <taxon>Agaricomycetes</taxon>
        <taxon>Agaricomycetidae</taxon>
        <taxon>Agaricales</taxon>
        <taxon>Marasmiineae</taxon>
        <taxon>Mycenaceae</taxon>
        <taxon>Mycena</taxon>
    </lineage>
</organism>